<dbReference type="AlphaFoldDB" id="A0A4E0QVJ5"/>
<reference evidence="1 2" key="1">
    <citation type="journal article" date="2016" name="Front. Microbiol.">
        <title>Single-Cell (Meta-)Genomics of a Dimorphic Candidatus Thiomargarita nelsonii Reveals Genomic Plasticity.</title>
        <authorList>
            <person name="Flood B.E."/>
            <person name="Fliss P."/>
            <person name="Jones D.S."/>
            <person name="Dick G.J."/>
            <person name="Jain S."/>
            <person name="Kaster A.K."/>
            <person name="Winkel M."/>
            <person name="Mussmann M."/>
            <person name="Bailey J."/>
        </authorList>
    </citation>
    <scope>NUCLEOTIDE SEQUENCE [LARGE SCALE GENOMIC DNA]</scope>
    <source>
        <strain evidence="1">Hydrate Ridge</strain>
    </source>
</reference>
<protein>
    <submittedName>
        <fullName evidence="1">Uncharacterized protein</fullName>
    </submittedName>
</protein>
<evidence type="ECO:0000313" key="2">
    <source>
        <dbReference type="Proteomes" id="UP000030428"/>
    </source>
</evidence>
<keyword evidence="2" id="KW-1185">Reference proteome</keyword>
<organism evidence="1 2">
    <name type="scientific">Candidatus Thiomargarita nelsonii</name>
    <dbReference type="NCBI Taxonomy" id="1003181"/>
    <lineage>
        <taxon>Bacteria</taxon>
        <taxon>Pseudomonadati</taxon>
        <taxon>Pseudomonadota</taxon>
        <taxon>Gammaproteobacteria</taxon>
        <taxon>Thiotrichales</taxon>
        <taxon>Thiotrichaceae</taxon>
        <taxon>Thiomargarita</taxon>
    </lineage>
</organism>
<dbReference type="EMBL" id="JSZA02000019">
    <property type="protein sequence ID" value="TGO03420.1"/>
    <property type="molecule type" value="Genomic_DNA"/>
</dbReference>
<gene>
    <name evidence="1" type="ORF">PN36_06615</name>
</gene>
<evidence type="ECO:0000313" key="1">
    <source>
        <dbReference type="EMBL" id="TGO03420.1"/>
    </source>
</evidence>
<dbReference type="Proteomes" id="UP000030428">
    <property type="component" value="Unassembled WGS sequence"/>
</dbReference>
<comment type="caution">
    <text evidence="1">The sequence shown here is derived from an EMBL/GenBank/DDBJ whole genome shotgun (WGS) entry which is preliminary data.</text>
</comment>
<proteinExistence type="predicted"/>
<accession>A0A4E0QVJ5</accession>
<name>A0A4E0QVJ5_9GAMM</name>
<sequence length="65" mass="7656">MIMSAADQTRYPRATRYIRNKLPRVIRIPVIRRAMQTTGQLNRRQFRTALMWGAQPTIRLELSQG</sequence>